<accession>A0A4S4EAJ1</accession>
<dbReference type="FunFam" id="1.25.40.10:FF:000396">
    <property type="entry name" value="Pentatricopeptide repeat-containing protein At2g36730"/>
    <property type="match status" value="1"/>
</dbReference>
<feature type="repeat" description="PPR" evidence="3">
    <location>
        <begin position="263"/>
        <end position="297"/>
    </location>
</feature>
<dbReference type="Pfam" id="PF20431">
    <property type="entry name" value="E_motif"/>
    <property type="match status" value="1"/>
</dbReference>
<dbReference type="NCBIfam" id="TIGR00756">
    <property type="entry name" value="PPR"/>
    <property type="match status" value="3"/>
</dbReference>
<dbReference type="EMBL" id="SDRB02006044">
    <property type="protein sequence ID" value="THG13188.1"/>
    <property type="molecule type" value="Genomic_DNA"/>
</dbReference>
<feature type="repeat" description="PPR" evidence="3">
    <location>
        <begin position="395"/>
        <end position="429"/>
    </location>
</feature>
<dbReference type="GO" id="GO:0009451">
    <property type="term" value="P:RNA modification"/>
    <property type="evidence" value="ECO:0007669"/>
    <property type="project" value="InterPro"/>
</dbReference>
<evidence type="ECO:0000313" key="4">
    <source>
        <dbReference type="EMBL" id="THG13188.1"/>
    </source>
</evidence>
<keyword evidence="5" id="KW-1185">Reference proteome</keyword>
<dbReference type="PROSITE" id="PS51375">
    <property type="entry name" value="PPR"/>
    <property type="match status" value="4"/>
</dbReference>
<dbReference type="Proteomes" id="UP000306102">
    <property type="component" value="Unassembled WGS sequence"/>
</dbReference>
<dbReference type="Pfam" id="PF01535">
    <property type="entry name" value="PPR"/>
    <property type="match status" value="1"/>
</dbReference>
<dbReference type="InterPro" id="IPR011990">
    <property type="entry name" value="TPR-like_helical_dom_sf"/>
</dbReference>
<evidence type="ECO:0008006" key="6">
    <source>
        <dbReference type="Google" id="ProtNLM"/>
    </source>
</evidence>
<dbReference type="GO" id="GO:0003723">
    <property type="term" value="F:RNA binding"/>
    <property type="evidence" value="ECO:0007669"/>
    <property type="project" value="InterPro"/>
</dbReference>
<dbReference type="PANTHER" id="PTHR47926">
    <property type="entry name" value="PENTATRICOPEPTIDE REPEAT-CONTAINING PROTEIN"/>
    <property type="match status" value="1"/>
</dbReference>
<dbReference type="SUPFAM" id="SSF48452">
    <property type="entry name" value="TPR-like"/>
    <property type="match status" value="1"/>
</dbReference>
<feature type="repeat" description="PPR" evidence="3">
    <location>
        <begin position="92"/>
        <end position="126"/>
    </location>
</feature>
<feature type="repeat" description="PPR" evidence="3">
    <location>
        <begin position="193"/>
        <end position="227"/>
    </location>
</feature>
<protein>
    <recommendedName>
        <fullName evidence="6">EF-hand domain-containing protein</fullName>
    </recommendedName>
</protein>
<dbReference type="InterPro" id="IPR002885">
    <property type="entry name" value="PPR_rpt"/>
</dbReference>
<dbReference type="InterPro" id="IPR046848">
    <property type="entry name" value="E_motif"/>
</dbReference>
<dbReference type="Pfam" id="PF13812">
    <property type="entry name" value="PPR_3"/>
    <property type="match status" value="1"/>
</dbReference>
<keyword evidence="1" id="KW-0677">Repeat</keyword>
<dbReference type="InterPro" id="IPR046960">
    <property type="entry name" value="PPR_At4g14850-like_plant"/>
</dbReference>
<dbReference type="SUPFAM" id="SSF47473">
    <property type="entry name" value="EF-hand"/>
    <property type="match status" value="1"/>
</dbReference>
<dbReference type="AlphaFoldDB" id="A0A4S4EAJ1"/>
<proteinExistence type="inferred from homology"/>
<dbReference type="Gene3D" id="1.25.40.10">
    <property type="entry name" value="Tetratricopeptide repeat domain"/>
    <property type="match status" value="5"/>
</dbReference>
<evidence type="ECO:0000313" key="5">
    <source>
        <dbReference type="Proteomes" id="UP000306102"/>
    </source>
</evidence>
<name>A0A4S4EAJ1_CAMSN</name>
<organism evidence="4 5">
    <name type="scientific">Camellia sinensis var. sinensis</name>
    <name type="common">China tea</name>
    <dbReference type="NCBI Taxonomy" id="542762"/>
    <lineage>
        <taxon>Eukaryota</taxon>
        <taxon>Viridiplantae</taxon>
        <taxon>Streptophyta</taxon>
        <taxon>Embryophyta</taxon>
        <taxon>Tracheophyta</taxon>
        <taxon>Spermatophyta</taxon>
        <taxon>Magnoliopsida</taxon>
        <taxon>eudicotyledons</taxon>
        <taxon>Gunneridae</taxon>
        <taxon>Pentapetalae</taxon>
        <taxon>asterids</taxon>
        <taxon>Ericales</taxon>
        <taxon>Theaceae</taxon>
        <taxon>Camellia</taxon>
    </lineage>
</organism>
<evidence type="ECO:0000256" key="3">
    <source>
        <dbReference type="PROSITE-ProRule" id="PRU00708"/>
    </source>
</evidence>
<comment type="similarity">
    <text evidence="2">Belongs to the PPR family. PCMP-E subfamily.</text>
</comment>
<gene>
    <name evidence="4" type="ORF">TEA_011706</name>
</gene>
<dbReference type="PANTHER" id="PTHR47926:SF454">
    <property type="entry name" value="REPEAT-CONTAINING PROTEIN, PUTATIVE-RELATED"/>
    <property type="match status" value="1"/>
</dbReference>
<dbReference type="Gene3D" id="1.10.238.10">
    <property type="entry name" value="EF-hand"/>
    <property type="match status" value="1"/>
</dbReference>
<sequence length="872" mass="98368">MLATSFLTVLKILEPILYVPSHFHTNYHSLPVNNLLNSCSSLSDLKRIHALILTNGSHKNLLLSTKLITLARSVAPTMDYARKLFDLMPERDLFLWNTMIRGYADLGPCQEAIVLYRDMHRIGLLPDSYTFPSVVRSCAVLSALMEGREVHCNIIKNGLDLDVFVRSSLITMYSQSGEIFNSELVFGEMVVRNIVSWTALIAGYVQNGFFEKGLGVFREMVALGTQPNAITLVSILPACAGLEFLNLGKLAHGCAVKLGVDSDISLINTLITLYGKCGIVDTARSLFDQMPVRSLVSWNAMIAAYGQTNADRFAIKLFHRMLIENVEFDYITMVSVISACANLGALNTGKWIHKLVRNKGLETNVSITNALIDMYAKCGNIDLARDAFNKLPHKSVVSWTSIIGACASHGHGDDALKLFTKMKEEGIRPNSFTFISVLTACRHSGLVEEGKKHFESMTKDYLIGPAVEHCACMVDLLGRAGQLVEAYEFIENMPSGPDIGVWGALLGACRIHGNLELAELVADRLHQLEPQTVSFYVLMTNIYAEAGRWEDVARLRKLMEERELKKIPGHSLVEVNQRFHTFLSDAYRRKVFFKYEKRIRTRSPPEKYFASIRAPSGEVLMTPADLMRAVVPVFPPSESNRIREGYLKGEWIPSELHCAPSIFFMLFDTDNDGLISFAEEIDNDEFKKVMTLMRTHNRQGARHRDGLRIGLKVSGSVEDGDLLEYFFGKDGKQCLEHGKFVQFLRDLHDEILRLEFAHYDYKSQGTISAKDFALSMVASADMRHINKFLDRVEELNDEPNLKDIRITFEEFKNLAELRKRLRPLSLAIFSHGKVNGLFTKPDFQRAAYYCSNNMIISTTIPSVHYKHLWKLQ</sequence>
<reference evidence="4 5" key="1">
    <citation type="journal article" date="2018" name="Proc. Natl. Acad. Sci. U.S.A.">
        <title>Draft genome sequence of Camellia sinensis var. sinensis provides insights into the evolution of the tea genome and tea quality.</title>
        <authorList>
            <person name="Wei C."/>
            <person name="Yang H."/>
            <person name="Wang S."/>
            <person name="Zhao J."/>
            <person name="Liu C."/>
            <person name="Gao L."/>
            <person name="Xia E."/>
            <person name="Lu Y."/>
            <person name="Tai Y."/>
            <person name="She G."/>
            <person name="Sun J."/>
            <person name="Cao H."/>
            <person name="Tong W."/>
            <person name="Gao Q."/>
            <person name="Li Y."/>
            <person name="Deng W."/>
            <person name="Jiang X."/>
            <person name="Wang W."/>
            <person name="Chen Q."/>
            <person name="Zhang S."/>
            <person name="Li H."/>
            <person name="Wu J."/>
            <person name="Wang P."/>
            <person name="Li P."/>
            <person name="Shi C."/>
            <person name="Zheng F."/>
            <person name="Jian J."/>
            <person name="Huang B."/>
            <person name="Shan D."/>
            <person name="Shi M."/>
            <person name="Fang C."/>
            <person name="Yue Y."/>
            <person name="Li F."/>
            <person name="Li D."/>
            <person name="Wei S."/>
            <person name="Han B."/>
            <person name="Jiang C."/>
            <person name="Yin Y."/>
            <person name="Xia T."/>
            <person name="Zhang Z."/>
            <person name="Bennetzen J.L."/>
            <person name="Zhao S."/>
            <person name="Wan X."/>
        </authorList>
    </citation>
    <scope>NUCLEOTIDE SEQUENCE [LARGE SCALE GENOMIC DNA]</scope>
    <source>
        <strain evidence="5">cv. Shuchazao</strain>
        <tissue evidence="4">Leaf</tissue>
    </source>
</reference>
<dbReference type="FunFam" id="1.25.40.10:FF:000280">
    <property type="entry name" value="Pentatricopeptide repeat-containing protein"/>
    <property type="match status" value="1"/>
</dbReference>
<dbReference type="FunFam" id="1.25.40.10:FF:000470">
    <property type="entry name" value="Pentatricopeptide repeat-containing protein At5g66520"/>
    <property type="match status" value="1"/>
</dbReference>
<dbReference type="FunFam" id="1.25.40.10:FF:000031">
    <property type="entry name" value="Pentatricopeptide repeat-containing protein mitochondrial"/>
    <property type="match status" value="1"/>
</dbReference>
<comment type="caution">
    <text evidence="4">The sequence shown here is derived from an EMBL/GenBank/DDBJ whole genome shotgun (WGS) entry which is preliminary data.</text>
</comment>
<evidence type="ECO:0000256" key="1">
    <source>
        <dbReference type="ARBA" id="ARBA00022737"/>
    </source>
</evidence>
<dbReference type="Pfam" id="PF13041">
    <property type="entry name" value="PPR_2"/>
    <property type="match status" value="3"/>
</dbReference>
<dbReference type="InterPro" id="IPR011992">
    <property type="entry name" value="EF-hand-dom_pair"/>
</dbReference>
<evidence type="ECO:0000256" key="2">
    <source>
        <dbReference type="ARBA" id="ARBA00061659"/>
    </source>
</evidence>